<evidence type="ECO:0000313" key="2">
    <source>
        <dbReference type="Proteomes" id="UP000032946"/>
    </source>
</evidence>
<name>A0A9P1NZR3_9CYAN</name>
<keyword evidence="2" id="KW-1185">Reference proteome</keyword>
<gene>
    <name evidence="1" type="ORF">ARTHRO_40493</name>
</gene>
<dbReference type="NCBIfam" id="NF033572">
    <property type="entry name" value="transpos_ISKra4"/>
    <property type="match status" value="1"/>
</dbReference>
<proteinExistence type="predicted"/>
<evidence type="ECO:0000313" key="1">
    <source>
        <dbReference type="EMBL" id="CDM96087.1"/>
    </source>
</evidence>
<dbReference type="AlphaFoldDB" id="A0A9P1NZR3"/>
<dbReference type="EMBL" id="FO818640">
    <property type="protein sequence ID" value="CDM96087.1"/>
    <property type="molecule type" value="Genomic_DNA"/>
</dbReference>
<sequence>MNLTPEQLERLDACIQEIGEIMYSQMDSGKLKDMEMLETMTRQQILDYIGPKLLFFFISQVTGTTHGKKRKLKTCLGSVTLTSKQAQIMGINSYARLSPLLLKCSWLVSAKSSYERGEKDIKVLTGVQVSHSTLQRQVNESDFDFPSAKQPVSEVCIDGGKVRLRTPEKGVSCIWKDYKVGRMQGIYYGATFQDPQTLTDWINSQKTTNPLIYLGDGHDGIWKLFKEIGSPEQRQEILDWFHLKENLFKVRASKKNLKTIEALLWKGQVIEAKASLLKYKSHQASKFRAYLTKHESRIINYEQAQKEQICSIGSGAVESGVKQIDKRLKLAGAQWNSENITKILGLRCAYLNGSLDAYIM</sequence>
<accession>A0A9P1NZR3</accession>
<dbReference type="RefSeq" id="WP_008048903.1">
    <property type="nucleotide sequence ID" value="NZ_FO818640.1"/>
</dbReference>
<organism evidence="1 2">
    <name type="scientific">Limnospira indica PCC 8005</name>
    <dbReference type="NCBI Taxonomy" id="376219"/>
    <lineage>
        <taxon>Bacteria</taxon>
        <taxon>Bacillati</taxon>
        <taxon>Cyanobacteriota</taxon>
        <taxon>Cyanophyceae</taxon>
        <taxon>Oscillatoriophycideae</taxon>
        <taxon>Oscillatoriales</taxon>
        <taxon>Sirenicapillariaceae</taxon>
        <taxon>Limnospira</taxon>
    </lineage>
</organism>
<dbReference type="Proteomes" id="UP000032946">
    <property type="component" value="Chromosome"/>
</dbReference>
<evidence type="ECO:0008006" key="3">
    <source>
        <dbReference type="Google" id="ProtNLM"/>
    </source>
</evidence>
<protein>
    <recommendedName>
        <fullName evidence="3">ISKra4 family transposase</fullName>
    </recommendedName>
</protein>
<reference evidence="1 2" key="1">
    <citation type="submission" date="2014-02" db="EMBL/GenBank/DDBJ databases">
        <authorList>
            <person name="Genoscope - CEA"/>
        </authorList>
    </citation>
    <scope>NUCLEOTIDE SEQUENCE [LARGE SCALE GENOMIC DNA]</scope>
    <source>
        <strain evidence="1 2">PCC 8005</strain>
    </source>
</reference>